<comment type="caution">
    <text evidence="2">The sequence shown here is derived from an EMBL/GenBank/DDBJ whole genome shotgun (WGS) entry which is preliminary data.</text>
</comment>
<dbReference type="Pfam" id="PF04350">
    <property type="entry name" value="PilO"/>
    <property type="match status" value="1"/>
</dbReference>
<dbReference type="Gene3D" id="3.30.70.60">
    <property type="match status" value="1"/>
</dbReference>
<feature type="region of interest" description="Disordered" evidence="1">
    <location>
        <begin position="109"/>
        <end position="131"/>
    </location>
</feature>
<evidence type="ECO:0008006" key="4">
    <source>
        <dbReference type="Google" id="ProtNLM"/>
    </source>
</evidence>
<gene>
    <name evidence="2" type="ORF">GT019_15780</name>
</gene>
<keyword evidence="3" id="KW-1185">Reference proteome</keyword>
<feature type="compositionally biased region" description="Acidic residues" evidence="1">
    <location>
        <begin position="114"/>
        <end position="126"/>
    </location>
</feature>
<dbReference type="InterPro" id="IPR014717">
    <property type="entry name" value="Transl_elong_EF1B/ribsomal_bS6"/>
</dbReference>
<accession>A0ABW9XRS2</accession>
<proteinExistence type="predicted"/>
<organism evidence="2 3">
    <name type="scientific">Paenibacillus glycinis</name>
    <dbReference type="NCBI Taxonomy" id="2697035"/>
    <lineage>
        <taxon>Bacteria</taxon>
        <taxon>Bacillati</taxon>
        <taxon>Bacillota</taxon>
        <taxon>Bacilli</taxon>
        <taxon>Bacillales</taxon>
        <taxon>Paenibacillaceae</taxon>
        <taxon>Paenibacillus</taxon>
    </lineage>
</organism>
<dbReference type="InterPro" id="IPR007445">
    <property type="entry name" value="PilO"/>
</dbReference>
<dbReference type="EMBL" id="JAAAMV010000012">
    <property type="protein sequence ID" value="NBD25343.1"/>
    <property type="molecule type" value="Genomic_DNA"/>
</dbReference>
<evidence type="ECO:0000313" key="2">
    <source>
        <dbReference type="EMBL" id="NBD25343.1"/>
    </source>
</evidence>
<dbReference type="RefSeq" id="WP_161744157.1">
    <property type="nucleotide sequence ID" value="NZ_JAAAMV010000012.1"/>
</dbReference>
<dbReference type="Proteomes" id="UP000665561">
    <property type="component" value="Unassembled WGS sequence"/>
</dbReference>
<evidence type="ECO:0000313" key="3">
    <source>
        <dbReference type="Proteomes" id="UP000665561"/>
    </source>
</evidence>
<name>A0ABW9XRS2_9BACL</name>
<evidence type="ECO:0000256" key="1">
    <source>
        <dbReference type="SAM" id="MobiDB-lite"/>
    </source>
</evidence>
<sequence length="216" mass="23557">MEQLNKNRSLMLLVLAVLFLVLFAAYMYVVKPAASEVNDQEERISTLDKQRTLLQKKLGEKQEQAAAYSGEDVQRALPLWDNTEHLLLDLQGIEGRSGAQTLSAAFNAAGGDDASAEDEEQAEGGGEETNQAAALPSGIKRLKTSAVVKGTYEQVLNYVDALQKLKRLITIDSLDIAKSSDGTGASPVIKINLAFTAYFDPSYRDQVSEVLQPYSE</sequence>
<protein>
    <recommendedName>
        <fullName evidence="4">Pilus assembly protein PilO</fullName>
    </recommendedName>
</protein>
<reference evidence="2 3" key="1">
    <citation type="submission" date="2020-01" db="EMBL/GenBank/DDBJ databases">
        <title>Paenibacillus soybeanensis sp. nov. isolated from the nodules of soybean (Glycine max(L.) Merr).</title>
        <authorList>
            <person name="Wang H."/>
        </authorList>
    </citation>
    <scope>NUCLEOTIDE SEQUENCE [LARGE SCALE GENOMIC DNA]</scope>
    <source>
        <strain evidence="2 3">T1</strain>
    </source>
</reference>